<proteinExistence type="predicted"/>
<name>A0A2G4YPS3_9PROT</name>
<dbReference type="InterPro" id="IPR011399">
    <property type="entry name" value="NosR"/>
</dbReference>
<dbReference type="PANTHER" id="PTHR30224">
    <property type="entry name" value="ELECTRON TRANSPORT PROTEIN"/>
    <property type="match status" value="1"/>
</dbReference>
<dbReference type="EMBL" id="PDEM01000024">
    <property type="protein sequence ID" value="PHZ84333.1"/>
    <property type="molecule type" value="Genomic_DNA"/>
</dbReference>
<feature type="domain" description="FMN-binding" evidence="5">
    <location>
        <begin position="100"/>
        <end position="190"/>
    </location>
</feature>
<reference evidence="6 7" key="1">
    <citation type="submission" date="2017-10" db="EMBL/GenBank/DDBJ databases">
        <title>Frigbacter circumglobatus gen. nov. sp. nov., isolated from sediment cultured in situ.</title>
        <authorList>
            <person name="Zhao Z."/>
        </authorList>
    </citation>
    <scope>NUCLEOTIDE SEQUENCE [LARGE SCALE GENOMIC DNA]</scope>
    <source>
        <strain evidence="6 7">ZYL</strain>
    </source>
</reference>
<dbReference type="AlphaFoldDB" id="A0A2G4YPS3"/>
<gene>
    <name evidence="6" type="ORF">CRD36_10980</name>
</gene>
<dbReference type="SUPFAM" id="SSF54862">
    <property type="entry name" value="4Fe-4S ferredoxins"/>
    <property type="match status" value="1"/>
</dbReference>
<comment type="caution">
    <text evidence="6">The sequence shown here is derived from an EMBL/GenBank/DDBJ whole genome shotgun (WGS) entry which is preliminary data.</text>
</comment>
<dbReference type="GO" id="GO:0045893">
    <property type="term" value="P:positive regulation of DNA-templated transcription"/>
    <property type="evidence" value="ECO:0007669"/>
    <property type="project" value="InterPro"/>
</dbReference>
<evidence type="ECO:0000313" key="7">
    <source>
        <dbReference type="Proteomes" id="UP000229730"/>
    </source>
</evidence>
<dbReference type="Pfam" id="PF12801">
    <property type="entry name" value="Fer4_5"/>
    <property type="match status" value="2"/>
</dbReference>
<keyword evidence="3 4" id="KW-0472">Membrane</keyword>
<dbReference type="PIRSF" id="PIRSF036354">
    <property type="entry name" value="NosR"/>
    <property type="match status" value="1"/>
</dbReference>
<feature type="transmembrane region" description="Helical" evidence="4">
    <location>
        <begin position="622"/>
        <end position="639"/>
    </location>
</feature>
<dbReference type="GO" id="GO:0005886">
    <property type="term" value="C:plasma membrane"/>
    <property type="evidence" value="ECO:0007669"/>
    <property type="project" value="UniProtKB-SubCell"/>
</dbReference>
<evidence type="ECO:0000256" key="1">
    <source>
        <dbReference type="ARBA" id="ARBA00004236"/>
    </source>
</evidence>
<feature type="transmembrane region" description="Helical" evidence="4">
    <location>
        <begin position="480"/>
        <end position="506"/>
    </location>
</feature>
<evidence type="ECO:0000256" key="4">
    <source>
        <dbReference type="SAM" id="Phobius"/>
    </source>
</evidence>
<keyword evidence="4" id="KW-0812">Transmembrane</keyword>
<dbReference type="PANTHER" id="PTHR30224:SF4">
    <property type="entry name" value="ELECTRON TRANSPORT PROTEIN YCCM-RELATED"/>
    <property type="match status" value="1"/>
</dbReference>
<feature type="transmembrane region" description="Helical" evidence="4">
    <location>
        <begin position="585"/>
        <end position="602"/>
    </location>
</feature>
<dbReference type="InterPro" id="IPR017896">
    <property type="entry name" value="4Fe4S_Fe-S-bd"/>
</dbReference>
<evidence type="ECO:0000256" key="3">
    <source>
        <dbReference type="ARBA" id="ARBA00023136"/>
    </source>
</evidence>
<dbReference type="RefSeq" id="WP_099473175.1">
    <property type="nucleotide sequence ID" value="NZ_CP041025.1"/>
</dbReference>
<comment type="subcellular location">
    <subcellularLocation>
        <location evidence="1">Cell membrane</location>
    </subcellularLocation>
</comment>
<dbReference type="OrthoDB" id="9806398at2"/>
<feature type="transmembrane region" description="Helical" evidence="4">
    <location>
        <begin position="448"/>
        <end position="468"/>
    </location>
</feature>
<keyword evidence="2" id="KW-1003">Cell membrane</keyword>
<protein>
    <submittedName>
        <fullName evidence="6">4Fe-4S binding protein</fullName>
    </submittedName>
</protein>
<dbReference type="InterPro" id="IPR052378">
    <property type="entry name" value="NosR_regulator"/>
</dbReference>
<dbReference type="Proteomes" id="UP000229730">
    <property type="component" value="Unassembled WGS sequence"/>
</dbReference>
<dbReference type="GO" id="GO:0010181">
    <property type="term" value="F:FMN binding"/>
    <property type="evidence" value="ECO:0007669"/>
    <property type="project" value="InterPro"/>
</dbReference>
<keyword evidence="4" id="KW-1133">Transmembrane helix</keyword>
<evidence type="ECO:0000259" key="5">
    <source>
        <dbReference type="SMART" id="SM00900"/>
    </source>
</evidence>
<dbReference type="Pfam" id="PF04205">
    <property type="entry name" value="FMN_bind"/>
    <property type="match status" value="1"/>
</dbReference>
<dbReference type="SMART" id="SM00900">
    <property type="entry name" value="FMN_bind"/>
    <property type="match status" value="1"/>
</dbReference>
<evidence type="ECO:0000256" key="2">
    <source>
        <dbReference type="ARBA" id="ARBA00022475"/>
    </source>
</evidence>
<accession>A0A2G4YPS3</accession>
<dbReference type="InterPro" id="IPR007329">
    <property type="entry name" value="FMN-bd"/>
</dbReference>
<evidence type="ECO:0000313" key="6">
    <source>
        <dbReference type="EMBL" id="PHZ84333.1"/>
    </source>
</evidence>
<dbReference type="InParanoid" id="A0A2G4YPS3"/>
<keyword evidence="7" id="KW-1185">Reference proteome</keyword>
<organism evidence="6 7">
    <name type="scientific">Paremcibacter congregatus</name>
    <dbReference type="NCBI Taxonomy" id="2043170"/>
    <lineage>
        <taxon>Bacteria</taxon>
        <taxon>Pseudomonadati</taxon>
        <taxon>Pseudomonadota</taxon>
        <taxon>Alphaproteobacteria</taxon>
        <taxon>Emcibacterales</taxon>
        <taxon>Emcibacteraceae</taxon>
        <taxon>Paremcibacter</taxon>
    </lineage>
</organism>
<feature type="transmembrane region" description="Helical" evidence="4">
    <location>
        <begin position="518"/>
        <end position="539"/>
    </location>
</feature>
<dbReference type="GO" id="GO:0003677">
    <property type="term" value="F:DNA binding"/>
    <property type="evidence" value="ECO:0007669"/>
    <property type="project" value="InterPro"/>
</dbReference>
<sequence>MESEEGLEMLSGVERIIRRRLKAFCILQVLGMLAVIGSISARAAEGDLEKYLAEIPAPSLFPGGEMYGPLVAEGPLSPVLKDGEIIGYAFLNTDFVGAIGYSGKPIKVLIGMDLAGRISGARLVAHAEPIVLAGIPEEEIADFINGYREIDILKLAKEKGGEPPPVDIVSGATVTIMVIDDSIKRASVRAARLLGIGGLTVEATSPRAIRSLIPQTSTEDKVAVQDWSSLLGDGSVRRMRLTLKDVNQAFVAQGNAEAIARPEQGADEDVFIDLYVASLAVPTIARSLLGKWEYRNYLNRVKAGQQAFVVMGEGHYSFRGSGYVRGGIFDRIQVVQGEEAFRFTDHGYKNLGEVAAEGAPDFNEVALFYAPKTAVFNPADNWQLQLLVQRAIGALEKVFIAYDLNYKLPEPYVKVTQPVSRVMNAQDEDNAAVNALWKKMWKAKMPEVIILVSAITLLTILFFVQNQVVKYRALTDRIRLGFLVFTLFYIGYYAQAQLSVVNVFVFANALLSDFRWEFFLMEPMIFILWCSVAVSLLFWGRGAYCGWLCPFGALQELTNKLARLLRVPQITVPWWLHERLWPIKYMIFLALLGLSVYSLSMAEHLAEVEPFKTAIVLKFMRAWPYLLFVGVLLAAGLFIERFYCRYLCPLGAALAIPGKLAMFNWLKRYRNCGDPCHKCAQDCMVQAIDPKGNINPNECLHCLRCQQTYYDEKVCPVMIHKLAKAGKKPVPAEAVVRRGRKLNQTRELGE</sequence>